<accession>A0A8D9DQ11</accession>
<evidence type="ECO:0000313" key="1">
    <source>
        <dbReference type="EMBL" id="CAG6726778.1"/>
    </source>
</evidence>
<sequence>MFNLRRYHRLIHFQNLLFHHILRSHPLIQLMFSLRPHLLILVQLIHNFFHQYHLLIQLIQNLLSLHILPSHQLIQLMFNLRFHLLILLQLIHNLSHHILHSSMRKQAITKFLKKLQYQQHQLQPVLCYPFILTFQKL</sequence>
<dbReference type="EMBL" id="HBUF01372297">
    <property type="protein sequence ID" value="CAG6726778.1"/>
    <property type="molecule type" value="Transcribed_RNA"/>
</dbReference>
<reference evidence="1" key="1">
    <citation type="submission" date="2021-05" db="EMBL/GenBank/DDBJ databases">
        <authorList>
            <person name="Alioto T."/>
            <person name="Alioto T."/>
            <person name="Gomez Garrido J."/>
        </authorList>
    </citation>
    <scope>NUCLEOTIDE SEQUENCE</scope>
</reference>
<name>A0A8D9DQ11_9HEMI</name>
<organism evidence="1">
    <name type="scientific">Cacopsylla melanoneura</name>
    <dbReference type="NCBI Taxonomy" id="428564"/>
    <lineage>
        <taxon>Eukaryota</taxon>
        <taxon>Metazoa</taxon>
        <taxon>Ecdysozoa</taxon>
        <taxon>Arthropoda</taxon>
        <taxon>Hexapoda</taxon>
        <taxon>Insecta</taxon>
        <taxon>Pterygota</taxon>
        <taxon>Neoptera</taxon>
        <taxon>Paraneoptera</taxon>
        <taxon>Hemiptera</taxon>
        <taxon>Sternorrhyncha</taxon>
        <taxon>Psylloidea</taxon>
        <taxon>Psyllidae</taxon>
        <taxon>Psyllinae</taxon>
        <taxon>Cacopsylla</taxon>
    </lineage>
</organism>
<protein>
    <submittedName>
        <fullName evidence="1">Uncharacterized protein</fullName>
    </submittedName>
</protein>
<proteinExistence type="predicted"/>
<dbReference type="AlphaFoldDB" id="A0A8D9DQ11"/>